<sequence>MGLALLSLALLVVMVLMLETVRPRKRRAGIAIDSTAYYAVKPLTKTEQAFYRLLVNSLPGYIVLAQVDIKRIVRTKRGKSHSHFNRIAQLSVDFLVCTPDFSIAAAVELDDPSHEGKQQRARDAKKDDVLKAVNVRLVRFDVRRYPSESAIRQAILGSTNGAGDLKFAA</sequence>
<evidence type="ECO:0000313" key="3">
    <source>
        <dbReference type="Proteomes" id="UP000384354"/>
    </source>
</evidence>
<dbReference type="Proteomes" id="UP000384354">
    <property type="component" value="Unassembled WGS sequence"/>
</dbReference>
<evidence type="ECO:0000313" key="2">
    <source>
        <dbReference type="EMBL" id="VVD98637.1"/>
    </source>
</evidence>
<dbReference type="EMBL" id="CABPSL010000006">
    <property type="protein sequence ID" value="VVD98637.1"/>
    <property type="molecule type" value="Genomic_DNA"/>
</dbReference>
<dbReference type="InterPro" id="IPR024402">
    <property type="entry name" value="DUF2726"/>
</dbReference>
<organism evidence="2 3">
    <name type="scientific">Pandoraea cepalis</name>
    <dbReference type="NCBI Taxonomy" id="2508294"/>
    <lineage>
        <taxon>Bacteria</taxon>
        <taxon>Pseudomonadati</taxon>
        <taxon>Pseudomonadota</taxon>
        <taxon>Betaproteobacteria</taxon>
        <taxon>Burkholderiales</taxon>
        <taxon>Burkholderiaceae</taxon>
        <taxon>Pandoraea</taxon>
    </lineage>
</organism>
<feature type="domain" description="DUF2726" evidence="1">
    <location>
        <begin position="43"/>
        <end position="155"/>
    </location>
</feature>
<gene>
    <name evidence="2" type="ORF">PCE31106_01997</name>
</gene>
<dbReference type="OrthoDB" id="6882268at2"/>
<accession>A0A5E4UF85</accession>
<dbReference type="RefSeq" id="WP_150563157.1">
    <property type="nucleotide sequence ID" value="NZ_CABPSL010000006.1"/>
</dbReference>
<protein>
    <recommendedName>
        <fullName evidence="1">DUF2726 domain-containing protein</fullName>
    </recommendedName>
</protein>
<reference evidence="2 3" key="1">
    <citation type="submission" date="2019-08" db="EMBL/GenBank/DDBJ databases">
        <authorList>
            <person name="Peeters C."/>
        </authorList>
    </citation>
    <scope>NUCLEOTIDE SEQUENCE [LARGE SCALE GENOMIC DNA]</scope>
    <source>
        <strain evidence="2 3">LMG 31106</strain>
    </source>
</reference>
<dbReference type="AlphaFoldDB" id="A0A5E4UF85"/>
<dbReference type="Pfam" id="PF10881">
    <property type="entry name" value="DUF2726"/>
    <property type="match status" value="1"/>
</dbReference>
<evidence type="ECO:0000259" key="1">
    <source>
        <dbReference type="Pfam" id="PF10881"/>
    </source>
</evidence>
<proteinExistence type="predicted"/>
<name>A0A5E4UF85_9BURK</name>